<gene>
    <name evidence="9" type="ORF">P7V44_14290</name>
    <name evidence="10" type="ORF">Q5E86_09630</name>
</gene>
<comment type="cofactor">
    <cofactor evidence="1">
        <name>[4Fe-4S] cluster</name>
        <dbReference type="ChEBI" id="CHEBI:49883"/>
    </cofactor>
</comment>
<dbReference type="InterPro" id="IPR007197">
    <property type="entry name" value="rSAM"/>
</dbReference>
<dbReference type="SFLD" id="SFLDF00285">
    <property type="entry name" value="anaerobic_Ser-type_sulfatase-m"/>
    <property type="match status" value="1"/>
</dbReference>
<dbReference type="AlphaFoldDB" id="A0AA42FIY5"/>
<evidence type="ECO:0000313" key="12">
    <source>
        <dbReference type="Proteomes" id="UP001176478"/>
    </source>
</evidence>
<dbReference type="GO" id="GO:0051539">
    <property type="term" value="F:4 iron, 4 sulfur cluster binding"/>
    <property type="evidence" value="ECO:0007669"/>
    <property type="project" value="UniProtKB-KW"/>
</dbReference>
<name>A0AA42FIY5_9GAMM</name>
<protein>
    <submittedName>
        <fullName evidence="9">Anaerobic sulfatase maturase</fullName>
    </submittedName>
</protein>
<dbReference type="Pfam" id="PF13186">
    <property type="entry name" value="SPASM"/>
    <property type="match status" value="1"/>
</dbReference>
<keyword evidence="6" id="KW-0411">Iron-sulfur</keyword>
<dbReference type="CDD" id="cd01335">
    <property type="entry name" value="Radical_SAM"/>
    <property type="match status" value="1"/>
</dbReference>
<dbReference type="CDD" id="cd21120">
    <property type="entry name" value="SPASM_anSME"/>
    <property type="match status" value="1"/>
</dbReference>
<dbReference type="PROSITE" id="PS51918">
    <property type="entry name" value="RADICAL_SAM"/>
    <property type="match status" value="1"/>
</dbReference>
<dbReference type="SFLD" id="SFLDG01386">
    <property type="entry name" value="main_SPASM_domain-containing"/>
    <property type="match status" value="1"/>
</dbReference>
<dbReference type="RefSeq" id="WP_210814302.1">
    <property type="nucleotide sequence ID" value="NZ_JARRYG010000015.1"/>
</dbReference>
<keyword evidence="4" id="KW-0479">Metal-binding</keyword>
<evidence type="ECO:0000256" key="5">
    <source>
        <dbReference type="ARBA" id="ARBA00023004"/>
    </source>
</evidence>
<evidence type="ECO:0000256" key="2">
    <source>
        <dbReference type="ARBA" id="ARBA00022485"/>
    </source>
</evidence>
<keyword evidence="2" id="KW-0004">4Fe-4S</keyword>
<reference evidence="10" key="3">
    <citation type="journal article" date="2024" name="Int. J. Antimicrob. Agents">
        <title>Identification of a novel Providencia species showing multi-drug-resistant in three patients with hospital-acquired infection.</title>
        <authorList>
            <person name="Yang W."/>
            <person name="Chen J."/>
            <person name="Yang F."/>
            <person name="Ji P."/>
            <person name="Shen S."/>
            <person name="Yin D."/>
            <person name="Hu F."/>
        </authorList>
    </citation>
    <scope>NUCLEOTIDE SEQUENCE</scope>
    <source>
        <strain evidence="10">CRE-138-0111</strain>
    </source>
</reference>
<dbReference type="InterPro" id="IPR047207">
    <property type="entry name" value="SPASM_anSME"/>
</dbReference>
<keyword evidence="12" id="KW-1185">Reference proteome</keyword>
<organism evidence="9 11">
    <name type="scientific">Providencia huashanensis</name>
    <dbReference type="NCBI Taxonomy" id="3037798"/>
    <lineage>
        <taxon>Bacteria</taxon>
        <taxon>Pseudomonadati</taxon>
        <taxon>Pseudomonadota</taxon>
        <taxon>Gammaproteobacteria</taxon>
        <taxon>Enterobacterales</taxon>
        <taxon>Morganellaceae</taxon>
        <taxon>Providencia</taxon>
    </lineage>
</organism>
<dbReference type="EMBL" id="JARRYG010000015">
    <property type="protein sequence ID" value="MDG4697407.1"/>
    <property type="molecule type" value="Genomic_DNA"/>
</dbReference>
<evidence type="ECO:0000256" key="7">
    <source>
        <dbReference type="ARBA" id="ARBA00023601"/>
    </source>
</evidence>
<dbReference type="Proteomes" id="UP001176478">
    <property type="component" value="Unassembled WGS sequence"/>
</dbReference>
<dbReference type="SFLD" id="SFLDG01072">
    <property type="entry name" value="dehydrogenase_like"/>
    <property type="match status" value="1"/>
</dbReference>
<feature type="domain" description="Radical SAM core" evidence="8">
    <location>
        <begin position="2"/>
        <end position="239"/>
    </location>
</feature>
<keyword evidence="5" id="KW-0408">Iron</keyword>
<reference evidence="9" key="1">
    <citation type="submission" date="2023-03" db="EMBL/GenBank/DDBJ databases">
        <title>a new species belonging to Providencia genus.</title>
        <authorList>
            <person name="Yang W."/>
            <person name="Hu F."/>
            <person name="Shen S."/>
            <person name="Ding L."/>
            <person name="Yin D."/>
        </authorList>
    </citation>
    <scope>NUCLEOTIDE SEQUENCE</scope>
    <source>
        <strain evidence="9">CRE-3FA-0001</strain>
    </source>
</reference>
<evidence type="ECO:0000313" key="10">
    <source>
        <dbReference type="EMBL" id="MDO7856611.1"/>
    </source>
</evidence>
<dbReference type="PANTHER" id="PTHR43273:SF3">
    <property type="entry name" value="ANAEROBIC SULFATASE-MATURATING ENZYME HOMOLOG ASLB-RELATED"/>
    <property type="match status" value="1"/>
</dbReference>
<dbReference type="NCBIfam" id="TIGR03942">
    <property type="entry name" value="sulfatase_rSAM"/>
    <property type="match status" value="1"/>
</dbReference>
<reference evidence="10" key="2">
    <citation type="submission" date="2023-07" db="EMBL/GenBank/DDBJ databases">
        <authorList>
            <person name="Yang W."/>
            <person name="Chen J."/>
            <person name="Ji P."/>
            <person name="Hu F."/>
        </authorList>
    </citation>
    <scope>NUCLEOTIDE SEQUENCE</scope>
    <source>
        <strain evidence="10">CRE-138-0111</strain>
    </source>
</reference>
<comment type="similarity">
    <text evidence="7">Belongs to the radical SAM superfamily. Anaerobic sulfatase-maturating enzyme family.</text>
</comment>
<evidence type="ECO:0000313" key="11">
    <source>
        <dbReference type="Proteomes" id="UP001156701"/>
    </source>
</evidence>
<evidence type="ECO:0000256" key="3">
    <source>
        <dbReference type="ARBA" id="ARBA00022691"/>
    </source>
</evidence>
<dbReference type="InterPro" id="IPR013785">
    <property type="entry name" value="Aldolase_TIM"/>
</dbReference>
<evidence type="ECO:0000256" key="4">
    <source>
        <dbReference type="ARBA" id="ARBA00022723"/>
    </source>
</evidence>
<keyword evidence="3" id="KW-0949">S-adenosyl-L-methionine</keyword>
<comment type="caution">
    <text evidence="9">The sequence shown here is derived from an EMBL/GenBank/DDBJ whole genome shotgun (WGS) entry which is preliminary data.</text>
</comment>
<dbReference type="GO" id="GO:0016491">
    <property type="term" value="F:oxidoreductase activity"/>
    <property type="evidence" value="ECO:0007669"/>
    <property type="project" value="InterPro"/>
</dbReference>
<evidence type="ECO:0000259" key="8">
    <source>
        <dbReference type="PROSITE" id="PS51918"/>
    </source>
</evidence>
<dbReference type="Gene3D" id="3.20.20.70">
    <property type="entry name" value="Aldolase class I"/>
    <property type="match status" value="1"/>
</dbReference>
<dbReference type="NCBIfam" id="TIGR04085">
    <property type="entry name" value="rSAM_more_4Fe4S"/>
    <property type="match status" value="1"/>
</dbReference>
<evidence type="ECO:0000256" key="1">
    <source>
        <dbReference type="ARBA" id="ARBA00001966"/>
    </source>
</evidence>
<dbReference type="InterPro" id="IPR023885">
    <property type="entry name" value="4Fe4S-binding_SPASM_dom"/>
</dbReference>
<proteinExistence type="inferred from homology"/>
<dbReference type="SFLD" id="SFLDG01384">
    <property type="entry name" value="thioether_bond_formation_requi"/>
    <property type="match status" value="1"/>
</dbReference>
<dbReference type="PANTHER" id="PTHR43273">
    <property type="entry name" value="ANAEROBIC SULFATASE-MATURATING ENZYME HOMOLOG ASLB-RELATED"/>
    <property type="match status" value="1"/>
</dbReference>
<dbReference type="EMBL" id="JAUQTG010000004">
    <property type="protein sequence ID" value="MDO7856611.1"/>
    <property type="molecule type" value="Genomic_DNA"/>
</dbReference>
<dbReference type="InterPro" id="IPR058240">
    <property type="entry name" value="rSAM_sf"/>
</dbReference>
<dbReference type="Pfam" id="PF04055">
    <property type="entry name" value="Radical_SAM"/>
    <property type="match status" value="1"/>
</dbReference>
<dbReference type="SUPFAM" id="SSF102114">
    <property type="entry name" value="Radical SAM enzymes"/>
    <property type="match status" value="1"/>
</dbReference>
<dbReference type="SFLD" id="SFLDS00029">
    <property type="entry name" value="Radical_SAM"/>
    <property type="match status" value="1"/>
</dbReference>
<dbReference type="SFLD" id="SFLDG01067">
    <property type="entry name" value="SPASM/twitch_domain_containing"/>
    <property type="match status" value="1"/>
</dbReference>
<evidence type="ECO:0000313" key="9">
    <source>
        <dbReference type="EMBL" id="MDG4697407.1"/>
    </source>
</evidence>
<evidence type="ECO:0000256" key="6">
    <source>
        <dbReference type="ARBA" id="ARBA00023014"/>
    </source>
</evidence>
<dbReference type="InterPro" id="IPR023867">
    <property type="entry name" value="Sulphatase_maturase_rSAM"/>
</dbReference>
<dbReference type="Proteomes" id="UP001156701">
    <property type="component" value="Unassembled WGS sequence"/>
</dbReference>
<sequence>MSNANPNFQLMAKPSGSVCNIDCTYCFYLEKSKLYPNRKNQWRMNDEVLDQYIRTNIEQQPTDVIDFIWQGGEPTLLGLEFYKKAVALQQKYAGKKRINNSFQTNALNLDDDWCQFFKQHNFLLGVSIDGDQSCNDQYRLTRSAKSTFDRLIASIERLNKYRVDFNTLTVVNNYNVKKPIEIYEFLKSIGSYYMQFIPVVERQAQQTTTEGLSLISPEFTGNAEVTDWSVNAAEYGHFLNTLFDHWQKNDIGKVFVMNFEQTMSQSLGFPSSCVTSETCGANLIVEANGDIYSCDHFVYPENKIGNLMVDSIPHMLGSENHQRFSSLKKEKISQDCLTCKFKPLCHGGCPKHRFLIDSKGLPRKNYFCDAYKIHLSHSLGKMKGILKEIHGN</sequence>
<accession>A0AA42FIY5</accession>
<dbReference type="InterPro" id="IPR034491">
    <property type="entry name" value="Anaerob_Ser_sulfatase-maturase"/>
</dbReference>
<dbReference type="GO" id="GO:0046872">
    <property type="term" value="F:metal ion binding"/>
    <property type="evidence" value="ECO:0007669"/>
    <property type="project" value="UniProtKB-KW"/>
</dbReference>